<keyword evidence="1" id="KW-0812">Transmembrane</keyword>
<evidence type="ECO:0000256" key="1">
    <source>
        <dbReference type="SAM" id="Phobius"/>
    </source>
</evidence>
<dbReference type="EMBL" id="CATQJL010000223">
    <property type="protein sequence ID" value="CAJ0599457.1"/>
    <property type="molecule type" value="Genomic_DNA"/>
</dbReference>
<dbReference type="Proteomes" id="UP001176961">
    <property type="component" value="Unassembled WGS sequence"/>
</dbReference>
<proteinExistence type="predicted"/>
<evidence type="ECO:0000313" key="2">
    <source>
        <dbReference type="EMBL" id="CAJ0599457.1"/>
    </source>
</evidence>
<name>A0AA36GWH3_CYLNA</name>
<organism evidence="2 3">
    <name type="scientific">Cylicocyclus nassatus</name>
    <name type="common">Nematode worm</name>
    <dbReference type="NCBI Taxonomy" id="53992"/>
    <lineage>
        <taxon>Eukaryota</taxon>
        <taxon>Metazoa</taxon>
        <taxon>Ecdysozoa</taxon>
        <taxon>Nematoda</taxon>
        <taxon>Chromadorea</taxon>
        <taxon>Rhabditida</taxon>
        <taxon>Rhabditina</taxon>
        <taxon>Rhabditomorpha</taxon>
        <taxon>Strongyloidea</taxon>
        <taxon>Strongylidae</taxon>
        <taxon>Cylicocyclus</taxon>
    </lineage>
</organism>
<accession>A0AA36GWH3</accession>
<keyword evidence="1" id="KW-1133">Transmembrane helix</keyword>
<evidence type="ECO:0000313" key="3">
    <source>
        <dbReference type="Proteomes" id="UP001176961"/>
    </source>
</evidence>
<dbReference type="AlphaFoldDB" id="A0AA36GWH3"/>
<gene>
    <name evidence="2" type="ORF">CYNAS_LOCUS11440</name>
</gene>
<comment type="caution">
    <text evidence="2">The sequence shown here is derived from an EMBL/GenBank/DDBJ whole genome shotgun (WGS) entry which is preliminary data.</text>
</comment>
<sequence>MWLNWVYEVYEHLILANQACPRFFHCYRIFIFYSDKTVHILCIYICVYLSRLFIKVFSGFIGGYFKLCHHTVAFVTTKFTVFITSCTRLGYHI</sequence>
<reference evidence="2" key="1">
    <citation type="submission" date="2023-07" db="EMBL/GenBank/DDBJ databases">
        <authorList>
            <consortium name="CYATHOMIX"/>
        </authorList>
    </citation>
    <scope>NUCLEOTIDE SEQUENCE</scope>
    <source>
        <strain evidence="2">N/A</strain>
    </source>
</reference>
<protein>
    <submittedName>
        <fullName evidence="2">Uncharacterized protein</fullName>
    </submittedName>
</protein>
<keyword evidence="3" id="KW-1185">Reference proteome</keyword>
<feature type="transmembrane region" description="Helical" evidence="1">
    <location>
        <begin position="37"/>
        <end position="54"/>
    </location>
</feature>
<keyword evidence="1" id="KW-0472">Membrane</keyword>